<reference evidence="2" key="2">
    <citation type="submission" date="2023-06" db="EMBL/GenBank/DDBJ databases">
        <authorList>
            <consortium name="Lawrence Berkeley National Laboratory"/>
            <person name="Haridas S."/>
            <person name="Hensen N."/>
            <person name="Bonometti L."/>
            <person name="Westerberg I."/>
            <person name="Brannstrom I.O."/>
            <person name="Guillou S."/>
            <person name="Cros-Aarteil S."/>
            <person name="Calhoun S."/>
            <person name="Kuo A."/>
            <person name="Mondo S."/>
            <person name="Pangilinan J."/>
            <person name="Riley R."/>
            <person name="Labutti K."/>
            <person name="Andreopoulos B."/>
            <person name="Lipzen A."/>
            <person name="Chen C."/>
            <person name="Yanf M."/>
            <person name="Daum C."/>
            <person name="Ng V."/>
            <person name="Clum A."/>
            <person name="Steindorff A."/>
            <person name="Ohm R."/>
            <person name="Martin F."/>
            <person name="Silar P."/>
            <person name="Natvig D."/>
            <person name="Lalanne C."/>
            <person name="Gautier V."/>
            <person name="Ament-Velasquez S.L."/>
            <person name="Kruys A."/>
            <person name="Hutchinson M.I."/>
            <person name="Powell A.J."/>
            <person name="Barry K."/>
            <person name="Miller A.N."/>
            <person name="Grigoriev I.V."/>
            <person name="Debuchy R."/>
            <person name="Gladieux P."/>
            <person name="Thoren M.H."/>
            <person name="Johannesson H."/>
        </authorList>
    </citation>
    <scope>NUCLEOTIDE SEQUENCE</scope>
    <source>
        <strain evidence="2">CBS 314.62</strain>
    </source>
</reference>
<feature type="region of interest" description="Disordered" evidence="1">
    <location>
        <begin position="1"/>
        <end position="39"/>
    </location>
</feature>
<sequence>MIRHLERSTSDQDGPKGSGVAVTFGSASPSAGLSPPRAPVGVTSPLWRRRSCGCISLCLLRLSGESQRRARFSNSALDEMRGTTAKMDHGLPGCRCLTLRRCPHRNWALACCRGPSRRWPPRPQPGLDAILHGPKAMDSPDLLWSFSGPGAVSLRSTAAPWCPWCGESGGPGWARLGPWMRFSSMARHSYSPVRVHQWRLVLPSVEDPWQWQCEWQWPRSGRQGDREALQPGRASSRRVDGHIYATMRPAFQHFS</sequence>
<accession>A0AAE0X8L4</accession>
<evidence type="ECO:0000256" key="1">
    <source>
        <dbReference type="SAM" id="MobiDB-lite"/>
    </source>
</evidence>
<feature type="compositionally biased region" description="Basic and acidic residues" evidence="1">
    <location>
        <begin position="1"/>
        <end position="14"/>
    </location>
</feature>
<comment type="caution">
    <text evidence="2">The sequence shown here is derived from an EMBL/GenBank/DDBJ whole genome shotgun (WGS) entry which is preliminary data.</text>
</comment>
<evidence type="ECO:0000313" key="2">
    <source>
        <dbReference type="EMBL" id="KAK3688044.1"/>
    </source>
</evidence>
<evidence type="ECO:0000313" key="3">
    <source>
        <dbReference type="Proteomes" id="UP001270362"/>
    </source>
</evidence>
<gene>
    <name evidence="2" type="ORF">B0T22DRAFT_143379</name>
</gene>
<name>A0AAE0X8L4_9PEZI</name>
<dbReference type="AlphaFoldDB" id="A0AAE0X8L4"/>
<keyword evidence="3" id="KW-1185">Reference proteome</keyword>
<dbReference type="Proteomes" id="UP001270362">
    <property type="component" value="Unassembled WGS sequence"/>
</dbReference>
<dbReference type="EMBL" id="JAULSO010000002">
    <property type="protein sequence ID" value="KAK3688044.1"/>
    <property type="molecule type" value="Genomic_DNA"/>
</dbReference>
<protein>
    <submittedName>
        <fullName evidence="2">Uncharacterized protein</fullName>
    </submittedName>
</protein>
<organism evidence="2 3">
    <name type="scientific">Podospora appendiculata</name>
    <dbReference type="NCBI Taxonomy" id="314037"/>
    <lineage>
        <taxon>Eukaryota</taxon>
        <taxon>Fungi</taxon>
        <taxon>Dikarya</taxon>
        <taxon>Ascomycota</taxon>
        <taxon>Pezizomycotina</taxon>
        <taxon>Sordariomycetes</taxon>
        <taxon>Sordariomycetidae</taxon>
        <taxon>Sordariales</taxon>
        <taxon>Podosporaceae</taxon>
        <taxon>Podospora</taxon>
    </lineage>
</organism>
<feature type="compositionally biased region" description="Low complexity" evidence="1">
    <location>
        <begin position="26"/>
        <end position="35"/>
    </location>
</feature>
<proteinExistence type="predicted"/>
<reference evidence="2" key="1">
    <citation type="journal article" date="2023" name="Mol. Phylogenet. Evol.">
        <title>Genome-scale phylogeny and comparative genomics of the fungal order Sordariales.</title>
        <authorList>
            <person name="Hensen N."/>
            <person name="Bonometti L."/>
            <person name="Westerberg I."/>
            <person name="Brannstrom I.O."/>
            <person name="Guillou S."/>
            <person name="Cros-Aarteil S."/>
            <person name="Calhoun S."/>
            <person name="Haridas S."/>
            <person name="Kuo A."/>
            <person name="Mondo S."/>
            <person name="Pangilinan J."/>
            <person name="Riley R."/>
            <person name="LaButti K."/>
            <person name="Andreopoulos B."/>
            <person name="Lipzen A."/>
            <person name="Chen C."/>
            <person name="Yan M."/>
            <person name="Daum C."/>
            <person name="Ng V."/>
            <person name="Clum A."/>
            <person name="Steindorff A."/>
            <person name="Ohm R.A."/>
            <person name="Martin F."/>
            <person name="Silar P."/>
            <person name="Natvig D.O."/>
            <person name="Lalanne C."/>
            <person name="Gautier V."/>
            <person name="Ament-Velasquez S.L."/>
            <person name="Kruys A."/>
            <person name="Hutchinson M.I."/>
            <person name="Powell A.J."/>
            <person name="Barry K."/>
            <person name="Miller A.N."/>
            <person name="Grigoriev I.V."/>
            <person name="Debuchy R."/>
            <person name="Gladieux P."/>
            <person name="Hiltunen Thoren M."/>
            <person name="Johannesson H."/>
        </authorList>
    </citation>
    <scope>NUCLEOTIDE SEQUENCE</scope>
    <source>
        <strain evidence="2">CBS 314.62</strain>
    </source>
</reference>